<dbReference type="KEGG" id="pgr:PGTG_20375"/>
<dbReference type="OrthoDB" id="10427895at2759"/>
<evidence type="ECO:0000313" key="1">
    <source>
        <dbReference type="EMBL" id="EFP94419.2"/>
    </source>
</evidence>
<protein>
    <submittedName>
        <fullName evidence="1">Uncharacterized protein</fullName>
    </submittedName>
</protein>
<dbReference type="RefSeq" id="XP_003338838.2">
    <property type="nucleotide sequence ID" value="XM_003338790.2"/>
</dbReference>
<dbReference type="EMBL" id="DS989987">
    <property type="protein sequence ID" value="EFP94419.2"/>
    <property type="molecule type" value="Genomic_DNA"/>
</dbReference>
<gene>
    <name evidence="1" type="ORF">PGTG_20375</name>
</gene>
<dbReference type="GeneID" id="10527631"/>
<feature type="non-terminal residue" evidence="1">
    <location>
        <position position="1"/>
    </location>
</feature>
<organism evidence="1 2">
    <name type="scientific">Puccinia graminis f. sp. tritici (strain CRL 75-36-700-3 / race SCCL)</name>
    <name type="common">Black stem rust fungus</name>
    <dbReference type="NCBI Taxonomy" id="418459"/>
    <lineage>
        <taxon>Eukaryota</taxon>
        <taxon>Fungi</taxon>
        <taxon>Dikarya</taxon>
        <taxon>Basidiomycota</taxon>
        <taxon>Pucciniomycotina</taxon>
        <taxon>Pucciniomycetes</taxon>
        <taxon>Pucciniales</taxon>
        <taxon>Pucciniaceae</taxon>
        <taxon>Puccinia</taxon>
    </lineage>
</organism>
<dbReference type="Proteomes" id="UP000008783">
    <property type="component" value="Unassembled WGS sequence"/>
</dbReference>
<sequence>FPVKAHIIAICGKADIYPGGNVYQIDGDREDRMMELESPENFARCVCRTRNRGRPPPRCVAEQRLGGVFTLHGSHGVPGYAEVAPGSPGLLWISHVTL</sequence>
<dbReference type="HOGENOM" id="CLU_2339289_0_0_1"/>
<proteinExistence type="predicted"/>
<reference key="1">
    <citation type="submission" date="2007-01" db="EMBL/GenBank/DDBJ databases">
        <title>The Genome Sequence of Puccinia graminis f. sp. tritici Strain CRL 75-36-700-3.</title>
        <authorList>
            <consortium name="The Broad Institute Genome Sequencing Platform"/>
            <person name="Birren B."/>
            <person name="Lander E."/>
            <person name="Galagan J."/>
            <person name="Nusbaum C."/>
            <person name="Devon K."/>
            <person name="Cuomo C."/>
            <person name="Jaffe D."/>
            <person name="Butler J."/>
            <person name="Alvarez P."/>
            <person name="Gnerre S."/>
            <person name="Grabherr M."/>
            <person name="Mauceli E."/>
            <person name="Brockman W."/>
            <person name="Young S."/>
            <person name="LaButti K."/>
            <person name="Sykes S."/>
            <person name="DeCaprio D."/>
            <person name="Crawford M."/>
            <person name="Koehrsen M."/>
            <person name="Engels R."/>
            <person name="Montgomery P."/>
            <person name="Pearson M."/>
            <person name="Howarth C."/>
            <person name="Larson L."/>
            <person name="White J."/>
            <person name="Zeng Q."/>
            <person name="Kodira C."/>
            <person name="Yandava C."/>
            <person name="Alvarado L."/>
            <person name="O'Leary S."/>
            <person name="Szabo L."/>
            <person name="Dean R."/>
            <person name="Schein J."/>
        </authorList>
    </citation>
    <scope>NUCLEOTIDE SEQUENCE</scope>
    <source>
        <strain>CRL 75-36-700-3</strain>
    </source>
</reference>
<reference evidence="2" key="2">
    <citation type="journal article" date="2011" name="Proc. Natl. Acad. Sci. U.S.A.">
        <title>Obligate biotrophy features unraveled by the genomic analysis of rust fungi.</title>
        <authorList>
            <person name="Duplessis S."/>
            <person name="Cuomo C.A."/>
            <person name="Lin Y.-C."/>
            <person name="Aerts A."/>
            <person name="Tisserant E."/>
            <person name="Veneault-Fourrey C."/>
            <person name="Joly D.L."/>
            <person name="Hacquard S."/>
            <person name="Amselem J."/>
            <person name="Cantarel B.L."/>
            <person name="Chiu R."/>
            <person name="Coutinho P.M."/>
            <person name="Feau N."/>
            <person name="Field M."/>
            <person name="Frey P."/>
            <person name="Gelhaye E."/>
            <person name="Goldberg J."/>
            <person name="Grabherr M.G."/>
            <person name="Kodira C.D."/>
            <person name="Kohler A."/>
            <person name="Kuees U."/>
            <person name="Lindquist E.A."/>
            <person name="Lucas S.M."/>
            <person name="Mago R."/>
            <person name="Mauceli E."/>
            <person name="Morin E."/>
            <person name="Murat C."/>
            <person name="Pangilinan J.L."/>
            <person name="Park R."/>
            <person name="Pearson M."/>
            <person name="Quesneville H."/>
            <person name="Rouhier N."/>
            <person name="Sakthikumar S."/>
            <person name="Salamov A.A."/>
            <person name="Schmutz J."/>
            <person name="Selles B."/>
            <person name="Shapiro H."/>
            <person name="Tanguay P."/>
            <person name="Tuskan G.A."/>
            <person name="Henrissat B."/>
            <person name="Van de Peer Y."/>
            <person name="Rouze P."/>
            <person name="Ellis J.G."/>
            <person name="Dodds P.N."/>
            <person name="Schein J.E."/>
            <person name="Zhong S."/>
            <person name="Hamelin R.C."/>
            <person name="Grigoriev I.V."/>
            <person name="Szabo L.J."/>
            <person name="Martin F."/>
        </authorList>
    </citation>
    <scope>NUCLEOTIDE SEQUENCE [LARGE SCALE GENOMIC DNA]</scope>
    <source>
        <strain evidence="2">CRL 75-36-700-3 / race SCCL</strain>
    </source>
</reference>
<dbReference type="InParanoid" id="E3NXX0"/>
<evidence type="ECO:0000313" key="2">
    <source>
        <dbReference type="Proteomes" id="UP000008783"/>
    </source>
</evidence>
<keyword evidence="2" id="KW-1185">Reference proteome</keyword>
<dbReference type="AlphaFoldDB" id="E3NXX0"/>
<accession>E3NXX0</accession>
<name>E3NXX0_PUCGT</name>
<dbReference type="VEuPathDB" id="FungiDB:PGTG_20375"/>